<dbReference type="GO" id="GO:0003700">
    <property type="term" value="F:DNA-binding transcription factor activity"/>
    <property type="evidence" value="ECO:0007669"/>
    <property type="project" value="InterPro"/>
</dbReference>
<dbReference type="Gene3D" id="1.10.10.10">
    <property type="entry name" value="Winged helix-like DNA-binding domain superfamily/Winged helix DNA-binding domain"/>
    <property type="match status" value="1"/>
</dbReference>
<dbReference type="eggNOG" id="COG0583">
    <property type="taxonomic scope" value="Bacteria"/>
</dbReference>
<dbReference type="PANTHER" id="PTHR30346">
    <property type="entry name" value="TRANSCRIPTIONAL DUAL REGULATOR HCAR-RELATED"/>
    <property type="match status" value="1"/>
</dbReference>
<dbReference type="AlphaFoldDB" id="G4Q7P7"/>
<dbReference type="GO" id="GO:0003677">
    <property type="term" value="F:DNA binding"/>
    <property type="evidence" value="ECO:0007669"/>
    <property type="project" value="UniProtKB-KW"/>
</dbReference>
<dbReference type="PANTHER" id="PTHR30346:SF0">
    <property type="entry name" value="HCA OPERON TRANSCRIPTIONAL ACTIVATOR HCAR"/>
    <property type="match status" value="1"/>
</dbReference>
<dbReference type="InterPro" id="IPR036388">
    <property type="entry name" value="WH-like_DNA-bd_sf"/>
</dbReference>
<gene>
    <name evidence="6" type="ordered locus">Acin_2375</name>
</gene>
<dbReference type="RefSeq" id="WP_009015316.1">
    <property type="nucleotide sequence ID" value="NC_016077.1"/>
</dbReference>
<evidence type="ECO:0000256" key="1">
    <source>
        <dbReference type="ARBA" id="ARBA00009437"/>
    </source>
</evidence>
<reference evidence="6 7" key="1">
    <citation type="journal article" date="2011" name="J. Bacteriol.">
        <title>Complete genome sequence of Acidaminococcus intestini RYC-MR95, a Gram-negative bacterium from the phylum Firmicutes.</title>
        <authorList>
            <person name="D'Auria G."/>
            <person name="Galan J.C."/>
            <person name="Rodriguez-Alcayna M."/>
            <person name="Moya A."/>
            <person name="Baquero F."/>
            <person name="Latorre A."/>
        </authorList>
    </citation>
    <scope>NUCLEOTIDE SEQUENCE [LARGE SCALE GENOMIC DNA]</scope>
    <source>
        <strain evidence="6 7">RyC-MR95</strain>
    </source>
</reference>
<dbReference type="SUPFAM" id="SSF53850">
    <property type="entry name" value="Periplasmic binding protein-like II"/>
    <property type="match status" value="1"/>
</dbReference>
<dbReference type="CDD" id="cd05466">
    <property type="entry name" value="PBP2_LTTR_substrate"/>
    <property type="match status" value="1"/>
</dbReference>
<dbReference type="PROSITE" id="PS50931">
    <property type="entry name" value="HTH_LYSR"/>
    <property type="match status" value="1"/>
</dbReference>
<dbReference type="SUPFAM" id="SSF46785">
    <property type="entry name" value="Winged helix' DNA-binding domain"/>
    <property type="match status" value="1"/>
</dbReference>
<accession>G4Q7P7</accession>
<dbReference type="GO" id="GO:0032993">
    <property type="term" value="C:protein-DNA complex"/>
    <property type="evidence" value="ECO:0007669"/>
    <property type="project" value="TreeGrafter"/>
</dbReference>
<protein>
    <recommendedName>
        <fullName evidence="5">HTH lysR-type domain-containing protein</fullName>
    </recommendedName>
</protein>
<evidence type="ECO:0000256" key="3">
    <source>
        <dbReference type="ARBA" id="ARBA00023125"/>
    </source>
</evidence>
<dbReference type="STRING" id="568816.Acin_2375"/>
<dbReference type="HOGENOM" id="CLU_039613_6_2_9"/>
<name>G4Q7P7_ACIIR</name>
<evidence type="ECO:0000259" key="5">
    <source>
        <dbReference type="PROSITE" id="PS50931"/>
    </source>
</evidence>
<evidence type="ECO:0000256" key="4">
    <source>
        <dbReference type="ARBA" id="ARBA00023163"/>
    </source>
</evidence>
<dbReference type="PATRIC" id="fig|568816.4.peg.2306"/>
<dbReference type="Proteomes" id="UP000007093">
    <property type="component" value="Chromosome"/>
</dbReference>
<dbReference type="InterPro" id="IPR036390">
    <property type="entry name" value="WH_DNA-bd_sf"/>
</dbReference>
<keyword evidence="4" id="KW-0804">Transcription</keyword>
<keyword evidence="3" id="KW-0238">DNA-binding</keyword>
<proteinExistence type="inferred from homology"/>
<evidence type="ECO:0000313" key="7">
    <source>
        <dbReference type="Proteomes" id="UP000007093"/>
    </source>
</evidence>
<evidence type="ECO:0000313" key="6">
    <source>
        <dbReference type="EMBL" id="AEQ23567.1"/>
    </source>
</evidence>
<feature type="domain" description="HTH lysR-type" evidence="5">
    <location>
        <begin position="1"/>
        <end position="58"/>
    </location>
</feature>
<keyword evidence="7" id="KW-1185">Reference proteome</keyword>
<dbReference type="KEGG" id="ain:Acin_2375"/>
<keyword evidence="2" id="KW-0805">Transcription regulation</keyword>
<dbReference type="Gene3D" id="3.40.190.290">
    <property type="match status" value="1"/>
</dbReference>
<dbReference type="Pfam" id="PF03466">
    <property type="entry name" value="LysR_substrate"/>
    <property type="match status" value="1"/>
</dbReference>
<sequence>MDNIDWLLMKLLHEKKSLNKTAESLYMTQSAVSKRLQRIEAEWDIKVVKRTSKGVIFTPSGDALAHLSLTVLEGMDALRKRFRLQRCHKKERGQQLLRFGITNSFARLNLSDLVSAYSKACDELSVHPILGSWDSNIKKLNEGSVDVAVCFDCHEAHSGGRRIFAEKLYLLMPRHLSVDGAAALPCVIGYHSTYAKNLIHEGLSYVFPEQHKDIEETSHVELAVSMVESGSACTLIFGEDWKVNRQQVKEVEIHDEKGSPVWGEVYLIWTQEAYRDLKIRRFINFTEAHFKSKNPSLGEST</sequence>
<comment type="similarity">
    <text evidence="1">Belongs to the LysR transcriptional regulatory family.</text>
</comment>
<dbReference type="Pfam" id="PF00126">
    <property type="entry name" value="HTH_1"/>
    <property type="match status" value="1"/>
</dbReference>
<dbReference type="InParanoid" id="G4Q7P7"/>
<evidence type="ECO:0000256" key="2">
    <source>
        <dbReference type="ARBA" id="ARBA00023015"/>
    </source>
</evidence>
<organism evidence="6 7">
    <name type="scientific">Acidaminococcus intestini (strain RyC-MR95)</name>
    <dbReference type="NCBI Taxonomy" id="568816"/>
    <lineage>
        <taxon>Bacteria</taxon>
        <taxon>Bacillati</taxon>
        <taxon>Bacillota</taxon>
        <taxon>Negativicutes</taxon>
        <taxon>Acidaminococcales</taxon>
        <taxon>Acidaminococcaceae</taxon>
        <taxon>Acidaminococcus</taxon>
    </lineage>
</organism>
<dbReference type="InterPro" id="IPR005119">
    <property type="entry name" value="LysR_subst-bd"/>
</dbReference>
<dbReference type="EMBL" id="CP003058">
    <property type="protein sequence ID" value="AEQ23567.1"/>
    <property type="molecule type" value="Genomic_DNA"/>
</dbReference>
<dbReference type="GeneID" id="92879544"/>
<dbReference type="InterPro" id="IPR000847">
    <property type="entry name" value="LysR_HTH_N"/>
</dbReference>